<evidence type="ECO:0000313" key="5">
    <source>
        <dbReference type="EMBL" id="KAH9309615.1"/>
    </source>
</evidence>
<evidence type="ECO:0000259" key="4">
    <source>
        <dbReference type="PROSITE" id="PS50222"/>
    </source>
</evidence>
<dbReference type="Proteomes" id="UP000824469">
    <property type="component" value="Unassembled WGS sequence"/>
</dbReference>
<sequence>PKKTVDINSILNGGVGDVTVDININKIHKSIAECEKTQHHIAEKDAMDGQGLTEESSNYRTDLSVGSSDFDSAEIMCSKDYVDDEAECLASMFRVLDEDGDGRVSVDEIVVYLERLCLGMPKEEVELAVRSVSASGSEFLTATEFDEFYRIIFAEEGEVDAGNVEEKAICEAFGVFDQNGDGFISAMELADVLCRLGFVEGRDVNCCESMIENVDYNGDGFVDIHEFKHLIARKSTSLPRTCLHCISAVN</sequence>
<organism evidence="5 6">
    <name type="scientific">Taxus chinensis</name>
    <name type="common">Chinese yew</name>
    <name type="synonym">Taxus wallichiana var. chinensis</name>
    <dbReference type="NCBI Taxonomy" id="29808"/>
    <lineage>
        <taxon>Eukaryota</taxon>
        <taxon>Viridiplantae</taxon>
        <taxon>Streptophyta</taxon>
        <taxon>Embryophyta</taxon>
        <taxon>Tracheophyta</taxon>
        <taxon>Spermatophyta</taxon>
        <taxon>Pinopsida</taxon>
        <taxon>Pinidae</taxon>
        <taxon>Conifers II</taxon>
        <taxon>Cupressales</taxon>
        <taxon>Taxaceae</taxon>
        <taxon>Taxus</taxon>
    </lineage>
</organism>
<evidence type="ECO:0000256" key="2">
    <source>
        <dbReference type="ARBA" id="ARBA00022737"/>
    </source>
</evidence>
<dbReference type="InterPro" id="IPR039647">
    <property type="entry name" value="EF_hand_pair_protein_CML-like"/>
</dbReference>
<reference evidence="5 6" key="1">
    <citation type="journal article" date="2021" name="Nat. Plants">
        <title>The Taxus genome provides insights into paclitaxel biosynthesis.</title>
        <authorList>
            <person name="Xiong X."/>
            <person name="Gou J."/>
            <person name="Liao Q."/>
            <person name="Li Y."/>
            <person name="Zhou Q."/>
            <person name="Bi G."/>
            <person name="Li C."/>
            <person name="Du R."/>
            <person name="Wang X."/>
            <person name="Sun T."/>
            <person name="Guo L."/>
            <person name="Liang H."/>
            <person name="Lu P."/>
            <person name="Wu Y."/>
            <person name="Zhang Z."/>
            <person name="Ro D.K."/>
            <person name="Shang Y."/>
            <person name="Huang S."/>
            <person name="Yan J."/>
        </authorList>
    </citation>
    <scope>NUCLEOTIDE SEQUENCE [LARGE SCALE GENOMIC DNA]</scope>
    <source>
        <strain evidence="5">Ta-2019</strain>
    </source>
</reference>
<feature type="domain" description="EF-hand" evidence="4">
    <location>
        <begin position="164"/>
        <end position="199"/>
    </location>
</feature>
<dbReference type="EMBL" id="JAHRHJ020000007">
    <property type="protein sequence ID" value="KAH9309615.1"/>
    <property type="molecule type" value="Genomic_DNA"/>
</dbReference>
<accession>A0AA38FSE6</accession>
<dbReference type="FunFam" id="1.10.238.10:FF:000003">
    <property type="entry name" value="Calmodulin A"/>
    <property type="match status" value="1"/>
</dbReference>
<dbReference type="PROSITE" id="PS50222">
    <property type="entry name" value="EF_HAND_2"/>
    <property type="match status" value="3"/>
</dbReference>
<dbReference type="AlphaFoldDB" id="A0AA38FSE6"/>
<dbReference type="PANTHER" id="PTHR10891">
    <property type="entry name" value="EF-HAND CALCIUM-BINDING DOMAIN CONTAINING PROTEIN"/>
    <property type="match status" value="1"/>
</dbReference>
<dbReference type="SMART" id="SM00054">
    <property type="entry name" value="EFh"/>
    <property type="match status" value="3"/>
</dbReference>
<dbReference type="InterPro" id="IPR018247">
    <property type="entry name" value="EF_Hand_1_Ca_BS"/>
</dbReference>
<evidence type="ECO:0000313" key="6">
    <source>
        <dbReference type="Proteomes" id="UP000824469"/>
    </source>
</evidence>
<keyword evidence="1" id="KW-0479">Metal-binding</keyword>
<name>A0AA38FSE6_TAXCH</name>
<keyword evidence="2" id="KW-0677">Repeat</keyword>
<proteinExistence type="predicted"/>
<gene>
    <name evidence="5" type="ORF">KI387_037526</name>
</gene>
<keyword evidence="3" id="KW-0106">Calcium</keyword>
<dbReference type="SUPFAM" id="SSF47473">
    <property type="entry name" value="EF-hand"/>
    <property type="match status" value="1"/>
</dbReference>
<feature type="non-terminal residue" evidence="5">
    <location>
        <position position="1"/>
    </location>
</feature>
<comment type="caution">
    <text evidence="5">The sequence shown here is derived from an EMBL/GenBank/DDBJ whole genome shotgun (WGS) entry which is preliminary data.</text>
</comment>
<dbReference type="CDD" id="cd00051">
    <property type="entry name" value="EFh"/>
    <property type="match status" value="1"/>
</dbReference>
<dbReference type="PROSITE" id="PS00018">
    <property type="entry name" value="EF_HAND_1"/>
    <property type="match status" value="3"/>
</dbReference>
<dbReference type="InterPro" id="IPR011992">
    <property type="entry name" value="EF-hand-dom_pair"/>
</dbReference>
<protein>
    <recommendedName>
        <fullName evidence="4">EF-hand domain-containing protein</fullName>
    </recommendedName>
</protein>
<dbReference type="GO" id="GO:0005509">
    <property type="term" value="F:calcium ion binding"/>
    <property type="evidence" value="ECO:0007669"/>
    <property type="project" value="InterPro"/>
</dbReference>
<feature type="domain" description="EF-hand" evidence="4">
    <location>
        <begin position="84"/>
        <end position="119"/>
    </location>
</feature>
<keyword evidence="6" id="KW-1185">Reference proteome</keyword>
<evidence type="ECO:0000256" key="1">
    <source>
        <dbReference type="ARBA" id="ARBA00022723"/>
    </source>
</evidence>
<dbReference type="InterPro" id="IPR002048">
    <property type="entry name" value="EF_hand_dom"/>
</dbReference>
<dbReference type="Pfam" id="PF13499">
    <property type="entry name" value="EF-hand_7"/>
    <property type="match status" value="2"/>
</dbReference>
<evidence type="ECO:0000256" key="3">
    <source>
        <dbReference type="ARBA" id="ARBA00022837"/>
    </source>
</evidence>
<dbReference type="Gene3D" id="1.10.238.10">
    <property type="entry name" value="EF-hand"/>
    <property type="match status" value="2"/>
</dbReference>
<feature type="domain" description="EF-hand" evidence="4">
    <location>
        <begin position="202"/>
        <end position="237"/>
    </location>
</feature>